<proteinExistence type="predicted"/>
<dbReference type="AlphaFoldDB" id="A0A4Z2HB97"/>
<comment type="caution">
    <text evidence="2">The sequence shown here is derived from an EMBL/GenBank/DDBJ whole genome shotgun (WGS) entry which is preliminary data.</text>
</comment>
<feature type="compositionally biased region" description="Polar residues" evidence="1">
    <location>
        <begin position="39"/>
        <end position="50"/>
    </location>
</feature>
<gene>
    <name evidence="2" type="ORF">EYF80_026853</name>
</gene>
<name>A0A4Z2HB97_9TELE</name>
<sequence length="94" mass="9936">MRGEEGGRGGNGDVPAHHSCSLKLKNEGGRGGLWLTRVEGTNNRPGTASLNGALLHDKPLGPGPARSTTFLRVVVPEEHSLLLRPECSATFLLI</sequence>
<accession>A0A4Z2HB97</accession>
<dbReference type="Proteomes" id="UP000314294">
    <property type="component" value="Unassembled WGS sequence"/>
</dbReference>
<evidence type="ECO:0000313" key="3">
    <source>
        <dbReference type="Proteomes" id="UP000314294"/>
    </source>
</evidence>
<reference evidence="2 3" key="1">
    <citation type="submission" date="2019-03" db="EMBL/GenBank/DDBJ databases">
        <title>First draft genome of Liparis tanakae, snailfish: a comprehensive survey of snailfish specific genes.</title>
        <authorList>
            <person name="Kim W."/>
            <person name="Song I."/>
            <person name="Jeong J.-H."/>
            <person name="Kim D."/>
            <person name="Kim S."/>
            <person name="Ryu S."/>
            <person name="Song J.Y."/>
            <person name="Lee S.K."/>
        </authorList>
    </citation>
    <scope>NUCLEOTIDE SEQUENCE [LARGE SCALE GENOMIC DNA]</scope>
    <source>
        <tissue evidence="2">Muscle</tissue>
    </source>
</reference>
<organism evidence="2 3">
    <name type="scientific">Liparis tanakae</name>
    <name type="common">Tanaka's snailfish</name>
    <dbReference type="NCBI Taxonomy" id="230148"/>
    <lineage>
        <taxon>Eukaryota</taxon>
        <taxon>Metazoa</taxon>
        <taxon>Chordata</taxon>
        <taxon>Craniata</taxon>
        <taxon>Vertebrata</taxon>
        <taxon>Euteleostomi</taxon>
        <taxon>Actinopterygii</taxon>
        <taxon>Neopterygii</taxon>
        <taxon>Teleostei</taxon>
        <taxon>Neoteleostei</taxon>
        <taxon>Acanthomorphata</taxon>
        <taxon>Eupercaria</taxon>
        <taxon>Perciformes</taxon>
        <taxon>Cottioidei</taxon>
        <taxon>Cottales</taxon>
        <taxon>Liparidae</taxon>
        <taxon>Liparis</taxon>
    </lineage>
</organism>
<dbReference type="EMBL" id="SRLO01000284">
    <property type="protein sequence ID" value="TNN62901.1"/>
    <property type="molecule type" value="Genomic_DNA"/>
</dbReference>
<evidence type="ECO:0000313" key="2">
    <source>
        <dbReference type="EMBL" id="TNN62901.1"/>
    </source>
</evidence>
<keyword evidence="3" id="KW-1185">Reference proteome</keyword>
<feature type="region of interest" description="Disordered" evidence="1">
    <location>
        <begin position="1"/>
        <end position="20"/>
    </location>
</feature>
<feature type="region of interest" description="Disordered" evidence="1">
    <location>
        <begin position="38"/>
        <end position="61"/>
    </location>
</feature>
<protein>
    <submittedName>
        <fullName evidence="2">Uncharacterized protein</fullName>
    </submittedName>
</protein>
<evidence type="ECO:0000256" key="1">
    <source>
        <dbReference type="SAM" id="MobiDB-lite"/>
    </source>
</evidence>